<dbReference type="EMBL" id="KI690026">
    <property type="protein sequence ID" value="ETK70880.1"/>
    <property type="molecule type" value="Genomic_DNA"/>
</dbReference>
<organism evidence="1">
    <name type="scientific">Phytophthora nicotianae</name>
    <name type="common">Potato buckeye rot agent</name>
    <name type="synonym">Phytophthora parasitica</name>
    <dbReference type="NCBI Taxonomy" id="4792"/>
    <lineage>
        <taxon>Eukaryota</taxon>
        <taxon>Sar</taxon>
        <taxon>Stramenopiles</taxon>
        <taxon>Oomycota</taxon>
        <taxon>Peronosporomycetes</taxon>
        <taxon>Peronosporales</taxon>
        <taxon>Peronosporaceae</taxon>
        <taxon>Phytophthora</taxon>
    </lineage>
</organism>
<name>W2FLG1_PHYNI</name>
<dbReference type="Proteomes" id="UP000053236">
    <property type="component" value="Unassembled WGS sequence"/>
</dbReference>
<evidence type="ECO:0000313" key="1">
    <source>
        <dbReference type="EMBL" id="ETK70880.1"/>
    </source>
</evidence>
<gene>
    <name evidence="1" type="ORF">L915_21793</name>
</gene>
<dbReference type="AlphaFoldDB" id="W2FLG1"/>
<protein>
    <submittedName>
        <fullName evidence="1">Uncharacterized protein</fullName>
    </submittedName>
</protein>
<reference evidence="1" key="1">
    <citation type="submission" date="2013-11" db="EMBL/GenBank/DDBJ databases">
        <title>The Genome Sequence of Phytophthora parasitica CJ02B3.</title>
        <authorList>
            <consortium name="The Broad Institute Genomics Platform"/>
            <person name="Russ C."/>
            <person name="Tyler B."/>
            <person name="Panabieres F."/>
            <person name="Shan W."/>
            <person name="Tripathy S."/>
            <person name="Grunwald N."/>
            <person name="Machado M."/>
            <person name="Johnson C.S."/>
            <person name="Arredondo F."/>
            <person name="Hong C."/>
            <person name="Coffey M."/>
            <person name="Young S.K."/>
            <person name="Zeng Q."/>
            <person name="Gargeya S."/>
            <person name="Fitzgerald M."/>
            <person name="Abouelleil A."/>
            <person name="Alvarado L."/>
            <person name="Chapman S.B."/>
            <person name="Gainer-Dewar J."/>
            <person name="Goldberg J."/>
            <person name="Griggs A."/>
            <person name="Gujja S."/>
            <person name="Hansen M."/>
            <person name="Howarth C."/>
            <person name="Imamovic A."/>
            <person name="Ireland A."/>
            <person name="Larimer J."/>
            <person name="McCowan C."/>
            <person name="Murphy C."/>
            <person name="Pearson M."/>
            <person name="Poon T.W."/>
            <person name="Priest M."/>
            <person name="Roberts A."/>
            <person name="Saif S."/>
            <person name="Shea T."/>
            <person name="Sykes S."/>
            <person name="Wortman J."/>
            <person name="Nusbaum C."/>
            <person name="Birren B."/>
        </authorList>
    </citation>
    <scope>NUCLEOTIDE SEQUENCE [LARGE SCALE GENOMIC DNA]</scope>
    <source>
        <strain evidence="1">CJ02B3</strain>
    </source>
</reference>
<proteinExistence type="predicted"/>
<accession>W2FLG1</accession>
<sequence length="72" mass="8213">MGQPEGDKPVQLDALDRHVQPPVLFLLVERYAKTLYGDMETVVKAVKKSIGEEMLKSFDLVIDDWTHGTEHF</sequence>